<keyword evidence="2" id="KW-1185">Reference proteome</keyword>
<protein>
    <submittedName>
        <fullName evidence="1">Uncharacterized protein</fullName>
    </submittedName>
</protein>
<dbReference type="Proteomes" id="UP001154266">
    <property type="component" value="Unassembled WGS sequence"/>
</dbReference>
<name>A0ABT6GP78_MYCGU</name>
<accession>A0ABT6GP78</accession>
<evidence type="ECO:0000313" key="1">
    <source>
        <dbReference type="EMBL" id="MDG5483104.1"/>
    </source>
</evidence>
<reference evidence="1" key="1">
    <citation type="journal article" date="2023" name="Environ. Microbiol.">
        <title>The 2-methylpropene degradation pathway in Mycobacteriaceae family strains.</title>
        <authorList>
            <person name="Helbich S."/>
            <person name="Barrantes I."/>
            <person name="Dos Anjos Borges L.G."/>
            <person name="Pieper D.H."/>
            <person name="Vainshtein Y."/>
            <person name="Sohn K."/>
            <person name="Engesser K.H."/>
        </authorList>
    </citation>
    <scope>NUCLEOTIDE SEQUENCE</scope>
    <source>
        <strain evidence="1">IBE100</strain>
    </source>
</reference>
<comment type="caution">
    <text evidence="1">The sequence shown here is derived from an EMBL/GenBank/DDBJ whole genome shotgun (WGS) entry which is preliminary data.</text>
</comment>
<sequence>MSSRCRACVAGVEHCHGTVIHHALARTECTEPDCRTPEVVHGFAIDCEAVGCTCAEAAQPIGSADSRAS</sequence>
<organism evidence="1 2">
    <name type="scientific">Mycolicibacterium gadium</name>
    <name type="common">Mycobacterium gadium</name>
    <dbReference type="NCBI Taxonomy" id="1794"/>
    <lineage>
        <taxon>Bacteria</taxon>
        <taxon>Bacillati</taxon>
        <taxon>Actinomycetota</taxon>
        <taxon>Actinomycetes</taxon>
        <taxon>Mycobacteriales</taxon>
        <taxon>Mycobacteriaceae</taxon>
        <taxon>Mycolicibacterium</taxon>
    </lineage>
</organism>
<dbReference type="EMBL" id="JAKZMO010000007">
    <property type="protein sequence ID" value="MDG5483104.1"/>
    <property type="molecule type" value="Genomic_DNA"/>
</dbReference>
<proteinExistence type="predicted"/>
<evidence type="ECO:0000313" key="2">
    <source>
        <dbReference type="Proteomes" id="UP001154266"/>
    </source>
</evidence>
<dbReference type="RefSeq" id="WP_163688654.1">
    <property type="nucleotide sequence ID" value="NZ_AP022608.1"/>
</dbReference>
<gene>
    <name evidence="1" type="ORF">MNO81_09895</name>
</gene>